<sequence>MGLEPNSIQGPSHGTPKEFPLGESPSTRHRRITGQVFVQLLHVNSGVVYPGRSGNYHFVSTGPVLSGPSISQFLPLVSGKGSPALIMLGRPLLMYLSLMEARGNGFHRQAFLAVKAAPPESRMDPFTRSAGSPPYRVASVRREERCWRRGIRICPFYTSTKCLPPGPDHVHNQRLPSMVSGASLPNYQTWQQRLHAVLVVLLSLLLGTDKPHRDVLEHSLYVIFKRTVGEERLTTTRACANQQEGGRSKDISWPEPDIALYHPTTRRLGLEAWFSIPFRSLSQ</sequence>
<evidence type="ECO:0000313" key="2">
    <source>
        <dbReference type="EMBL" id="CAI8597870.1"/>
    </source>
</evidence>
<feature type="compositionally biased region" description="Polar residues" evidence="1">
    <location>
        <begin position="1"/>
        <end position="12"/>
    </location>
</feature>
<accession>A0AAV0ZN92</accession>
<dbReference type="EMBL" id="OX451737">
    <property type="protein sequence ID" value="CAI8597870.1"/>
    <property type="molecule type" value="Genomic_DNA"/>
</dbReference>
<dbReference type="AlphaFoldDB" id="A0AAV0ZN92"/>
<organism evidence="2 3">
    <name type="scientific">Vicia faba</name>
    <name type="common">Broad bean</name>
    <name type="synonym">Faba vulgaris</name>
    <dbReference type="NCBI Taxonomy" id="3906"/>
    <lineage>
        <taxon>Eukaryota</taxon>
        <taxon>Viridiplantae</taxon>
        <taxon>Streptophyta</taxon>
        <taxon>Embryophyta</taxon>
        <taxon>Tracheophyta</taxon>
        <taxon>Spermatophyta</taxon>
        <taxon>Magnoliopsida</taxon>
        <taxon>eudicotyledons</taxon>
        <taxon>Gunneridae</taxon>
        <taxon>Pentapetalae</taxon>
        <taxon>rosids</taxon>
        <taxon>fabids</taxon>
        <taxon>Fabales</taxon>
        <taxon>Fabaceae</taxon>
        <taxon>Papilionoideae</taxon>
        <taxon>50 kb inversion clade</taxon>
        <taxon>NPAAA clade</taxon>
        <taxon>Hologalegina</taxon>
        <taxon>IRL clade</taxon>
        <taxon>Fabeae</taxon>
        <taxon>Vicia</taxon>
    </lineage>
</organism>
<evidence type="ECO:0000256" key="1">
    <source>
        <dbReference type="SAM" id="MobiDB-lite"/>
    </source>
</evidence>
<feature type="region of interest" description="Disordered" evidence="1">
    <location>
        <begin position="1"/>
        <end position="26"/>
    </location>
</feature>
<gene>
    <name evidence="2" type="ORF">VFH_II101640</name>
</gene>
<keyword evidence="3" id="KW-1185">Reference proteome</keyword>
<dbReference type="Proteomes" id="UP001157006">
    <property type="component" value="Chromosome 2"/>
</dbReference>
<reference evidence="2 3" key="1">
    <citation type="submission" date="2023-01" db="EMBL/GenBank/DDBJ databases">
        <authorList>
            <person name="Kreplak J."/>
        </authorList>
    </citation>
    <scope>NUCLEOTIDE SEQUENCE [LARGE SCALE GENOMIC DNA]</scope>
</reference>
<name>A0AAV0ZN92_VICFA</name>
<protein>
    <submittedName>
        <fullName evidence="2">Uncharacterized protein</fullName>
    </submittedName>
</protein>
<proteinExistence type="predicted"/>
<evidence type="ECO:0000313" key="3">
    <source>
        <dbReference type="Proteomes" id="UP001157006"/>
    </source>
</evidence>